<evidence type="ECO:0000256" key="2">
    <source>
        <dbReference type="SAM" id="SignalP"/>
    </source>
</evidence>
<keyword evidence="2" id="KW-0732">Signal</keyword>
<sequence>MKFKYILVVFIMSFLMISCNAPEDTGMNTDESSIFEVSDVQHIKITSDSCDVKAGVGDNFKKIDKLNKNEIVNVLRQVDDWYVVQLDNNEIGAVQGSDAKPVVIEDEGNDNVQQQPKDDVPEGQRPESSETPQNQDIPQTPGEGTNDQANNNQAPKNQNTQENDGNIAALTNSEQQMLNLVNQERQKNNLPKLKADLEVTKVARVKSQDMVDNNYFSHYSPNYGSPFEMMKSFGIDYLHAGENLAGNSTVQKAHTALMNSSGHRKNILSPDFTHIGIGIKPSDKYGYMFTQMFISKPK</sequence>
<feature type="compositionally biased region" description="Low complexity" evidence="1">
    <location>
        <begin position="146"/>
        <end position="161"/>
    </location>
</feature>
<dbReference type="SUPFAM" id="SSF55797">
    <property type="entry name" value="PR-1-like"/>
    <property type="match status" value="1"/>
</dbReference>
<dbReference type="InterPro" id="IPR014258">
    <property type="entry name" value="CAP_domain_YkwD-like"/>
</dbReference>
<gene>
    <name evidence="4" type="ORF">GOQ27_08465</name>
</gene>
<organism evidence="4 5">
    <name type="scientific">Anaeromonas frigoriresistens</name>
    <dbReference type="NCBI Taxonomy" id="2683708"/>
    <lineage>
        <taxon>Bacteria</taxon>
        <taxon>Bacillati</taxon>
        <taxon>Bacillota</taxon>
        <taxon>Tissierellia</taxon>
        <taxon>Tissierellales</taxon>
        <taxon>Thermohalobacteraceae</taxon>
        <taxon>Anaeromonas</taxon>
    </lineage>
</organism>
<accession>A0A942UVX3</accession>
<dbReference type="CDD" id="cd05379">
    <property type="entry name" value="CAP_bacterial"/>
    <property type="match status" value="1"/>
</dbReference>
<feature type="chain" id="PRO_5038340052" evidence="2">
    <location>
        <begin position="22"/>
        <end position="298"/>
    </location>
</feature>
<feature type="domain" description="SCP" evidence="3">
    <location>
        <begin position="178"/>
        <end position="293"/>
    </location>
</feature>
<dbReference type="InterPro" id="IPR035940">
    <property type="entry name" value="CAP_sf"/>
</dbReference>
<evidence type="ECO:0000313" key="5">
    <source>
        <dbReference type="Proteomes" id="UP000724672"/>
    </source>
</evidence>
<dbReference type="EMBL" id="WSFT01000035">
    <property type="protein sequence ID" value="MBS4538495.1"/>
    <property type="molecule type" value="Genomic_DNA"/>
</dbReference>
<evidence type="ECO:0000256" key="1">
    <source>
        <dbReference type="SAM" id="MobiDB-lite"/>
    </source>
</evidence>
<dbReference type="Gene3D" id="3.40.33.10">
    <property type="entry name" value="CAP"/>
    <property type="match status" value="1"/>
</dbReference>
<keyword evidence="5" id="KW-1185">Reference proteome</keyword>
<feature type="signal peptide" evidence="2">
    <location>
        <begin position="1"/>
        <end position="21"/>
    </location>
</feature>
<evidence type="ECO:0000259" key="3">
    <source>
        <dbReference type="Pfam" id="PF00188"/>
    </source>
</evidence>
<dbReference type="PANTHER" id="PTHR31157">
    <property type="entry name" value="SCP DOMAIN-CONTAINING PROTEIN"/>
    <property type="match status" value="1"/>
</dbReference>
<protein>
    <submittedName>
        <fullName evidence="4">SCP-like extracellular protein</fullName>
    </submittedName>
</protein>
<dbReference type="InterPro" id="IPR014044">
    <property type="entry name" value="CAP_dom"/>
</dbReference>
<dbReference type="PROSITE" id="PS51257">
    <property type="entry name" value="PROKAR_LIPOPROTEIN"/>
    <property type="match status" value="1"/>
</dbReference>
<dbReference type="AlphaFoldDB" id="A0A942UVX3"/>
<dbReference type="Pfam" id="PF00188">
    <property type="entry name" value="CAP"/>
    <property type="match status" value="1"/>
</dbReference>
<comment type="caution">
    <text evidence="4">The sequence shown here is derived from an EMBL/GenBank/DDBJ whole genome shotgun (WGS) entry which is preliminary data.</text>
</comment>
<feature type="region of interest" description="Disordered" evidence="1">
    <location>
        <begin position="108"/>
        <end position="164"/>
    </location>
</feature>
<reference evidence="4" key="1">
    <citation type="submission" date="2019-12" db="EMBL/GenBank/DDBJ databases">
        <title>Clostridiaceae gen. nov. sp. nov., isolated from sediment in Xinjiang, China.</title>
        <authorList>
            <person name="Zhang R."/>
        </authorList>
    </citation>
    <scope>NUCLEOTIDE SEQUENCE</scope>
    <source>
        <strain evidence="4">D2Q-11</strain>
    </source>
</reference>
<evidence type="ECO:0000313" key="4">
    <source>
        <dbReference type="EMBL" id="MBS4538495.1"/>
    </source>
</evidence>
<feature type="compositionally biased region" description="Polar residues" evidence="1">
    <location>
        <begin position="129"/>
        <end position="145"/>
    </location>
</feature>
<dbReference type="RefSeq" id="WP_203366421.1">
    <property type="nucleotide sequence ID" value="NZ_WSFT01000035.1"/>
</dbReference>
<dbReference type="PANTHER" id="PTHR31157:SF1">
    <property type="entry name" value="SCP DOMAIN-CONTAINING PROTEIN"/>
    <property type="match status" value="1"/>
</dbReference>
<dbReference type="Proteomes" id="UP000724672">
    <property type="component" value="Unassembled WGS sequence"/>
</dbReference>
<dbReference type="NCBIfam" id="TIGR02909">
    <property type="entry name" value="spore_YkwD"/>
    <property type="match status" value="1"/>
</dbReference>
<name>A0A942UVX3_9FIRM</name>
<proteinExistence type="predicted"/>
<feature type="compositionally biased region" description="Basic and acidic residues" evidence="1">
    <location>
        <begin position="116"/>
        <end position="128"/>
    </location>
</feature>